<dbReference type="PROSITE" id="PS51747">
    <property type="entry name" value="CYT_DCMP_DEAMINASES_2"/>
    <property type="match status" value="1"/>
</dbReference>
<evidence type="ECO:0000256" key="8">
    <source>
        <dbReference type="ARBA" id="ARBA00032005"/>
    </source>
</evidence>
<evidence type="ECO:0000256" key="2">
    <source>
        <dbReference type="ARBA" id="ARBA00003949"/>
    </source>
</evidence>
<dbReference type="FunCoup" id="A0A0C3GHK9">
    <property type="interactions" value="481"/>
</dbReference>
<evidence type="ECO:0000256" key="10">
    <source>
        <dbReference type="PIRSR" id="PIRSR606262-1"/>
    </source>
</evidence>
<dbReference type="GO" id="GO:0055086">
    <property type="term" value="P:nucleobase-containing small molecule metabolic process"/>
    <property type="evidence" value="ECO:0007669"/>
    <property type="project" value="UniProtKB-ARBA"/>
</dbReference>
<feature type="binding site" evidence="12">
    <location>
        <position position="99"/>
    </location>
    <ligand>
        <name>Zn(2+)</name>
        <dbReference type="ChEBI" id="CHEBI:29105"/>
        <note>catalytic</note>
    </ligand>
</feature>
<feature type="domain" description="CMP/dCMP-type deaminase" evidence="14">
    <location>
        <begin position="11"/>
        <end position="152"/>
    </location>
</feature>
<comment type="similarity">
    <text evidence="3 13">Belongs to the cytidine and deoxycytidylate deaminase family.</text>
</comment>
<evidence type="ECO:0000256" key="13">
    <source>
        <dbReference type="RuleBase" id="RU364006"/>
    </source>
</evidence>
<dbReference type="Pfam" id="PF00383">
    <property type="entry name" value="dCMP_cyt_deam_1"/>
    <property type="match status" value="1"/>
</dbReference>
<organism evidence="15 16">
    <name type="scientific">Piloderma croceum (strain F 1598)</name>
    <dbReference type="NCBI Taxonomy" id="765440"/>
    <lineage>
        <taxon>Eukaryota</taxon>
        <taxon>Fungi</taxon>
        <taxon>Dikarya</taxon>
        <taxon>Basidiomycota</taxon>
        <taxon>Agaricomycotina</taxon>
        <taxon>Agaricomycetes</taxon>
        <taxon>Agaricomycetidae</taxon>
        <taxon>Atheliales</taxon>
        <taxon>Atheliaceae</taxon>
        <taxon>Piloderma</taxon>
    </lineage>
</organism>
<accession>A0A0C3GHK9</accession>
<dbReference type="OrthoDB" id="414540at2759"/>
<feature type="binding site" evidence="12">
    <location>
        <position position="63"/>
    </location>
    <ligand>
        <name>Zn(2+)</name>
        <dbReference type="ChEBI" id="CHEBI:29105"/>
        <note>catalytic</note>
    </ligand>
</feature>
<dbReference type="Gene3D" id="3.40.140.10">
    <property type="entry name" value="Cytidine Deaminase, domain 2"/>
    <property type="match status" value="1"/>
</dbReference>
<dbReference type="GO" id="GO:0004126">
    <property type="term" value="F:cytidine deaminase activity"/>
    <property type="evidence" value="ECO:0007669"/>
    <property type="project" value="UniProtKB-UniRule"/>
</dbReference>
<comment type="function">
    <text evidence="2 13">This enzyme scavenges exogenous and endogenous cytidine and 2'-deoxycytidine for UMP synthesis.</text>
</comment>
<dbReference type="STRING" id="765440.A0A0C3GHK9"/>
<name>A0A0C3GHK9_PILCF</name>
<evidence type="ECO:0000256" key="4">
    <source>
        <dbReference type="ARBA" id="ARBA00012783"/>
    </source>
</evidence>
<evidence type="ECO:0000256" key="12">
    <source>
        <dbReference type="PIRSR" id="PIRSR606262-3"/>
    </source>
</evidence>
<dbReference type="NCBIfam" id="TIGR01354">
    <property type="entry name" value="cyt_deam_tetra"/>
    <property type="match status" value="1"/>
</dbReference>
<dbReference type="PANTHER" id="PTHR11644:SF2">
    <property type="entry name" value="CYTIDINE DEAMINASE"/>
    <property type="match status" value="1"/>
</dbReference>
<evidence type="ECO:0000259" key="14">
    <source>
        <dbReference type="PROSITE" id="PS51747"/>
    </source>
</evidence>
<dbReference type="EMBL" id="KN832973">
    <property type="protein sequence ID" value="KIM90121.1"/>
    <property type="molecule type" value="Genomic_DNA"/>
</dbReference>
<dbReference type="InterPro" id="IPR050202">
    <property type="entry name" value="Cyt/Deoxycyt_deaminase"/>
</dbReference>
<dbReference type="HOGENOM" id="CLU_097262_2_1_1"/>
<proteinExistence type="inferred from homology"/>
<dbReference type="SUPFAM" id="SSF53927">
    <property type="entry name" value="Cytidine deaminase-like"/>
    <property type="match status" value="1"/>
</dbReference>
<evidence type="ECO:0000256" key="6">
    <source>
        <dbReference type="ARBA" id="ARBA00022801"/>
    </source>
</evidence>
<comment type="catalytic activity">
    <reaction evidence="13">
        <text>2'-deoxycytidine + H2O + H(+) = 2'-deoxyuridine + NH4(+)</text>
        <dbReference type="Rhea" id="RHEA:13433"/>
        <dbReference type="ChEBI" id="CHEBI:15377"/>
        <dbReference type="ChEBI" id="CHEBI:15378"/>
        <dbReference type="ChEBI" id="CHEBI:15698"/>
        <dbReference type="ChEBI" id="CHEBI:16450"/>
        <dbReference type="ChEBI" id="CHEBI:28938"/>
        <dbReference type="EC" id="3.5.4.5"/>
    </reaction>
</comment>
<evidence type="ECO:0000256" key="7">
    <source>
        <dbReference type="ARBA" id="ARBA00022833"/>
    </source>
</evidence>
<evidence type="ECO:0000256" key="1">
    <source>
        <dbReference type="ARBA" id="ARBA00001947"/>
    </source>
</evidence>
<comment type="cofactor">
    <cofactor evidence="1 12 13">
        <name>Zn(2+)</name>
        <dbReference type="ChEBI" id="CHEBI:29105"/>
    </cofactor>
</comment>
<dbReference type="InterPro" id="IPR006262">
    <property type="entry name" value="Cyt_deam_tetra"/>
</dbReference>
<gene>
    <name evidence="15" type="ORF">PILCRDRAFT_811841</name>
</gene>
<dbReference type="AlphaFoldDB" id="A0A0C3GHK9"/>
<protein>
    <recommendedName>
        <fullName evidence="4 13">Cytidine deaminase</fullName>
        <ecNumber evidence="4 13">3.5.4.5</ecNumber>
    </recommendedName>
    <alternativeName>
        <fullName evidence="8 13">Cytidine aminohydrolase</fullName>
    </alternativeName>
</protein>
<reference evidence="16" key="2">
    <citation type="submission" date="2015-01" db="EMBL/GenBank/DDBJ databases">
        <title>Evolutionary Origins and Diversification of the Mycorrhizal Mutualists.</title>
        <authorList>
            <consortium name="DOE Joint Genome Institute"/>
            <consortium name="Mycorrhizal Genomics Consortium"/>
            <person name="Kohler A."/>
            <person name="Kuo A."/>
            <person name="Nagy L.G."/>
            <person name="Floudas D."/>
            <person name="Copeland A."/>
            <person name="Barry K.W."/>
            <person name="Cichocki N."/>
            <person name="Veneault-Fourrey C."/>
            <person name="LaButti K."/>
            <person name="Lindquist E.A."/>
            <person name="Lipzen A."/>
            <person name="Lundell T."/>
            <person name="Morin E."/>
            <person name="Murat C."/>
            <person name="Riley R."/>
            <person name="Ohm R."/>
            <person name="Sun H."/>
            <person name="Tunlid A."/>
            <person name="Henrissat B."/>
            <person name="Grigoriev I.V."/>
            <person name="Hibbett D.S."/>
            <person name="Martin F."/>
        </authorList>
    </citation>
    <scope>NUCLEOTIDE SEQUENCE [LARGE SCALE GENOMIC DNA]</scope>
    <source>
        <strain evidence="16">F 1598</strain>
    </source>
</reference>
<comment type="catalytic activity">
    <reaction evidence="9 13">
        <text>cytidine + H2O + H(+) = uridine + NH4(+)</text>
        <dbReference type="Rhea" id="RHEA:16069"/>
        <dbReference type="ChEBI" id="CHEBI:15377"/>
        <dbReference type="ChEBI" id="CHEBI:15378"/>
        <dbReference type="ChEBI" id="CHEBI:16704"/>
        <dbReference type="ChEBI" id="CHEBI:17562"/>
        <dbReference type="ChEBI" id="CHEBI:28938"/>
        <dbReference type="EC" id="3.5.4.5"/>
    </reaction>
</comment>
<dbReference type="Proteomes" id="UP000054166">
    <property type="component" value="Unassembled WGS sequence"/>
</dbReference>
<feature type="active site" description="Proton donor" evidence="10">
    <location>
        <position position="65"/>
    </location>
</feature>
<dbReference type="InterPro" id="IPR016193">
    <property type="entry name" value="Cytidine_deaminase-like"/>
</dbReference>
<dbReference type="GO" id="GO:0072527">
    <property type="term" value="P:pyrimidine-containing compound metabolic process"/>
    <property type="evidence" value="ECO:0007669"/>
    <property type="project" value="UniProtKB-ARBA"/>
</dbReference>
<keyword evidence="16" id="KW-1185">Reference proteome</keyword>
<evidence type="ECO:0000256" key="9">
    <source>
        <dbReference type="ARBA" id="ARBA00049558"/>
    </source>
</evidence>
<dbReference type="PANTHER" id="PTHR11644">
    <property type="entry name" value="CYTIDINE DEAMINASE"/>
    <property type="match status" value="1"/>
</dbReference>
<dbReference type="GO" id="GO:0005829">
    <property type="term" value="C:cytosol"/>
    <property type="evidence" value="ECO:0007669"/>
    <property type="project" value="TreeGrafter"/>
</dbReference>
<dbReference type="GO" id="GO:0008270">
    <property type="term" value="F:zinc ion binding"/>
    <property type="evidence" value="ECO:0007669"/>
    <property type="project" value="UniProtKB-UniRule"/>
</dbReference>
<feature type="binding site" evidence="11">
    <location>
        <begin position="52"/>
        <end position="58"/>
    </location>
    <ligand>
        <name>substrate</name>
    </ligand>
</feature>
<dbReference type="NCBIfam" id="NF004064">
    <property type="entry name" value="PRK05578.1"/>
    <property type="match status" value="1"/>
</dbReference>
<evidence type="ECO:0000313" key="15">
    <source>
        <dbReference type="EMBL" id="KIM90121.1"/>
    </source>
</evidence>
<feature type="binding site" evidence="12">
    <location>
        <position position="96"/>
    </location>
    <ligand>
        <name>Zn(2+)</name>
        <dbReference type="ChEBI" id="CHEBI:29105"/>
        <note>catalytic</note>
    </ligand>
</feature>
<evidence type="ECO:0000256" key="5">
    <source>
        <dbReference type="ARBA" id="ARBA00022723"/>
    </source>
</evidence>
<sequence length="159" mass="17026">MSARIWTLSVPDKESLVKGAIEGKKFAYSRYSNFRVGAALLASNGTIIKGCNVENASYGGTICAERTAFVKAISEGITHFVGLAVVSDVKAPISPCGMCRQFIREFCEADMPILLVPADYPQPPKEGKVDDGSGGVVETSIGELLPRSFGPEDLELPRK</sequence>
<evidence type="ECO:0000313" key="16">
    <source>
        <dbReference type="Proteomes" id="UP000054166"/>
    </source>
</evidence>
<dbReference type="InParanoid" id="A0A0C3GHK9"/>
<evidence type="ECO:0000256" key="3">
    <source>
        <dbReference type="ARBA" id="ARBA00006576"/>
    </source>
</evidence>
<keyword evidence="7 12" id="KW-0862">Zinc</keyword>
<dbReference type="InterPro" id="IPR002125">
    <property type="entry name" value="CMP_dCMP_dom"/>
</dbReference>
<dbReference type="FunFam" id="3.40.140.10:FF:000008">
    <property type="entry name" value="Cytidine deaminase"/>
    <property type="match status" value="1"/>
</dbReference>
<evidence type="ECO:0000256" key="11">
    <source>
        <dbReference type="PIRSR" id="PIRSR606262-2"/>
    </source>
</evidence>
<keyword evidence="6 13" id="KW-0378">Hydrolase</keyword>
<keyword evidence="5 12" id="KW-0479">Metal-binding</keyword>
<dbReference type="CDD" id="cd01283">
    <property type="entry name" value="cytidine_deaminase"/>
    <property type="match status" value="1"/>
</dbReference>
<reference evidence="15 16" key="1">
    <citation type="submission" date="2014-04" db="EMBL/GenBank/DDBJ databases">
        <authorList>
            <consortium name="DOE Joint Genome Institute"/>
            <person name="Kuo A."/>
            <person name="Tarkka M."/>
            <person name="Buscot F."/>
            <person name="Kohler A."/>
            <person name="Nagy L.G."/>
            <person name="Floudas D."/>
            <person name="Copeland A."/>
            <person name="Barry K.W."/>
            <person name="Cichocki N."/>
            <person name="Veneault-Fourrey C."/>
            <person name="LaButti K."/>
            <person name="Lindquist E.A."/>
            <person name="Lipzen A."/>
            <person name="Lundell T."/>
            <person name="Morin E."/>
            <person name="Murat C."/>
            <person name="Sun H."/>
            <person name="Tunlid A."/>
            <person name="Henrissat B."/>
            <person name="Grigoriev I.V."/>
            <person name="Hibbett D.S."/>
            <person name="Martin F."/>
            <person name="Nordberg H.P."/>
            <person name="Cantor M.N."/>
            <person name="Hua S.X."/>
        </authorList>
    </citation>
    <scope>NUCLEOTIDE SEQUENCE [LARGE SCALE GENOMIC DNA]</scope>
    <source>
        <strain evidence="15 16">F 1598</strain>
    </source>
</reference>
<dbReference type="EC" id="3.5.4.5" evidence="4 13"/>